<comment type="similarity">
    <text evidence="3">Belongs to the major facilitator superfamily.</text>
</comment>
<dbReference type="Pfam" id="PF07690">
    <property type="entry name" value="MFS_1"/>
    <property type="match status" value="1"/>
</dbReference>
<evidence type="ECO:0000256" key="9">
    <source>
        <dbReference type="SAM" id="Phobius"/>
    </source>
</evidence>
<dbReference type="InterPro" id="IPR036259">
    <property type="entry name" value="MFS_trans_sf"/>
</dbReference>
<feature type="domain" description="Major facilitator superfamily (MFS) profile" evidence="10">
    <location>
        <begin position="123"/>
        <end position="553"/>
    </location>
</feature>
<comment type="subcellular location">
    <subcellularLocation>
        <location evidence="2">Cell membrane</location>
    </subcellularLocation>
    <subcellularLocation>
        <location evidence="1">Membrane</location>
        <topology evidence="1">Multi-pass membrane protein</topology>
    </subcellularLocation>
</comment>
<dbReference type="Proteomes" id="UP001172102">
    <property type="component" value="Unassembled WGS sequence"/>
</dbReference>
<keyword evidence="6 9" id="KW-1133">Transmembrane helix</keyword>
<evidence type="ECO:0000256" key="5">
    <source>
        <dbReference type="ARBA" id="ARBA00022692"/>
    </source>
</evidence>
<dbReference type="Gene3D" id="1.20.1250.20">
    <property type="entry name" value="MFS general substrate transporter like domains"/>
    <property type="match status" value="1"/>
</dbReference>
<name>A0AA40DIV0_9PEZI</name>
<evidence type="ECO:0000256" key="2">
    <source>
        <dbReference type="ARBA" id="ARBA00004236"/>
    </source>
</evidence>
<evidence type="ECO:0000256" key="7">
    <source>
        <dbReference type="ARBA" id="ARBA00023136"/>
    </source>
</evidence>
<dbReference type="GO" id="GO:0005886">
    <property type="term" value="C:plasma membrane"/>
    <property type="evidence" value="ECO:0007669"/>
    <property type="project" value="UniProtKB-SubCell"/>
</dbReference>
<evidence type="ECO:0000313" key="12">
    <source>
        <dbReference type="Proteomes" id="UP001172102"/>
    </source>
</evidence>
<evidence type="ECO:0000256" key="6">
    <source>
        <dbReference type="ARBA" id="ARBA00022989"/>
    </source>
</evidence>
<feature type="transmembrane region" description="Helical" evidence="9">
    <location>
        <begin position="509"/>
        <end position="527"/>
    </location>
</feature>
<feature type="transmembrane region" description="Helical" evidence="9">
    <location>
        <begin position="467"/>
        <end position="488"/>
    </location>
</feature>
<dbReference type="FunFam" id="1.20.1250.20:FF:000082">
    <property type="entry name" value="MFS multidrug transporter, putative"/>
    <property type="match status" value="1"/>
</dbReference>
<keyword evidence="5 9" id="KW-0812">Transmembrane</keyword>
<feature type="transmembrane region" description="Helical" evidence="9">
    <location>
        <begin position="216"/>
        <end position="238"/>
    </location>
</feature>
<feature type="transmembrane region" description="Helical" evidence="9">
    <location>
        <begin position="393"/>
        <end position="413"/>
    </location>
</feature>
<feature type="region of interest" description="Disordered" evidence="8">
    <location>
        <begin position="574"/>
        <end position="616"/>
    </location>
</feature>
<feature type="compositionally biased region" description="Polar residues" evidence="8">
    <location>
        <begin position="587"/>
        <end position="596"/>
    </location>
</feature>
<organism evidence="11 12">
    <name type="scientific">Lasiosphaeris hirsuta</name>
    <dbReference type="NCBI Taxonomy" id="260670"/>
    <lineage>
        <taxon>Eukaryota</taxon>
        <taxon>Fungi</taxon>
        <taxon>Dikarya</taxon>
        <taxon>Ascomycota</taxon>
        <taxon>Pezizomycotina</taxon>
        <taxon>Sordariomycetes</taxon>
        <taxon>Sordariomycetidae</taxon>
        <taxon>Sordariales</taxon>
        <taxon>Lasiosphaeriaceae</taxon>
        <taxon>Lasiosphaeris</taxon>
    </lineage>
</organism>
<evidence type="ECO:0000259" key="10">
    <source>
        <dbReference type="PROSITE" id="PS50850"/>
    </source>
</evidence>
<dbReference type="GO" id="GO:0022857">
    <property type="term" value="F:transmembrane transporter activity"/>
    <property type="evidence" value="ECO:0007669"/>
    <property type="project" value="InterPro"/>
</dbReference>
<dbReference type="PANTHER" id="PTHR23502">
    <property type="entry name" value="MAJOR FACILITATOR SUPERFAMILY"/>
    <property type="match status" value="1"/>
</dbReference>
<dbReference type="InterPro" id="IPR011701">
    <property type="entry name" value="MFS"/>
</dbReference>
<feature type="transmembrane region" description="Helical" evidence="9">
    <location>
        <begin position="280"/>
        <end position="309"/>
    </location>
</feature>
<proteinExistence type="inferred from homology"/>
<feature type="transmembrane region" description="Helical" evidence="9">
    <location>
        <begin position="250"/>
        <end position="268"/>
    </location>
</feature>
<feature type="transmembrane region" description="Helical" evidence="9">
    <location>
        <begin position="162"/>
        <end position="179"/>
    </location>
</feature>
<feature type="transmembrane region" description="Helical" evidence="9">
    <location>
        <begin position="436"/>
        <end position="455"/>
    </location>
</feature>
<evidence type="ECO:0000256" key="8">
    <source>
        <dbReference type="SAM" id="MobiDB-lite"/>
    </source>
</evidence>
<evidence type="ECO:0000256" key="1">
    <source>
        <dbReference type="ARBA" id="ARBA00004141"/>
    </source>
</evidence>
<evidence type="ECO:0000313" key="11">
    <source>
        <dbReference type="EMBL" id="KAK0704780.1"/>
    </source>
</evidence>
<feature type="region of interest" description="Disordered" evidence="8">
    <location>
        <begin position="1"/>
        <end position="72"/>
    </location>
</feature>
<dbReference type="PANTHER" id="PTHR23502:SF74">
    <property type="entry name" value="MAJOR FACILITATOR SUPERFAMILY (MFS) PROFILE DOMAIN-CONTAINING PROTEIN"/>
    <property type="match status" value="1"/>
</dbReference>
<feature type="transmembrane region" description="Helical" evidence="9">
    <location>
        <begin position="533"/>
        <end position="550"/>
    </location>
</feature>
<dbReference type="PROSITE" id="PS50850">
    <property type="entry name" value="MFS"/>
    <property type="match status" value="1"/>
</dbReference>
<feature type="compositionally biased region" description="Basic and acidic residues" evidence="8">
    <location>
        <begin position="57"/>
        <end position="72"/>
    </location>
</feature>
<protein>
    <submittedName>
        <fullName evidence="11">Major facilitator superfamily domain-containing protein</fullName>
    </submittedName>
</protein>
<evidence type="ECO:0000256" key="4">
    <source>
        <dbReference type="ARBA" id="ARBA00022475"/>
    </source>
</evidence>
<accession>A0AA40DIV0</accession>
<keyword evidence="7 9" id="KW-0472">Membrane</keyword>
<feature type="transmembrane region" description="Helical" evidence="9">
    <location>
        <begin position="191"/>
        <end position="210"/>
    </location>
</feature>
<dbReference type="AlphaFoldDB" id="A0AA40DIV0"/>
<dbReference type="CDD" id="cd17323">
    <property type="entry name" value="MFS_Tpo1_MDR_like"/>
    <property type="match status" value="1"/>
</dbReference>
<feature type="compositionally biased region" description="Polar residues" evidence="8">
    <location>
        <begin position="9"/>
        <end position="18"/>
    </location>
</feature>
<dbReference type="EMBL" id="JAUKUA010000007">
    <property type="protein sequence ID" value="KAK0704780.1"/>
    <property type="molecule type" value="Genomic_DNA"/>
</dbReference>
<comment type="caution">
    <text evidence="11">The sequence shown here is derived from an EMBL/GenBank/DDBJ whole genome shotgun (WGS) entry which is preliminary data.</text>
</comment>
<feature type="transmembrane region" description="Helical" evidence="9">
    <location>
        <begin position="355"/>
        <end position="381"/>
    </location>
</feature>
<gene>
    <name evidence="11" type="ORF">B0H67DRAFT_649192</name>
</gene>
<reference evidence="11" key="1">
    <citation type="submission" date="2023-06" db="EMBL/GenBank/DDBJ databases">
        <title>Genome-scale phylogeny and comparative genomics of the fungal order Sordariales.</title>
        <authorList>
            <consortium name="Lawrence Berkeley National Laboratory"/>
            <person name="Hensen N."/>
            <person name="Bonometti L."/>
            <person name="Westerberg I."/>
            <person name="Brannstrom I.O."/>
            <person name="Guillou S."/>
            <person name="Cros-Aarteil S."/>
            <person name="Calhoun S."/>
            <person name="Haridas S."/>
            <person name="Kuo A."/>
            <person name="Mondo S."/>
            <person name="Pangilinan J."/>
            <person name="Riley R."/>
            <person name="Labutti K."/>
            <person name="Andreopoulos B."/>
            <person name="Lipzen A."/>
            <person name="Chen C."/>
            <person name="Yanf M."/>
            <person name="Daum C."/>
            <person name="Ng V."/>
            <person name="Clum A."/>
            <person name="Steindorff A."/>
            <person name="Ohm R."/>
            <person name="Martin F."/>
            <person name="Silar P."/>
            <person name="Natvig D."/>
            <person name="Lalanne C."/>
            <person name="Gautier V."/>
            <person name="Ament-Velasquez S.L."/>
            <person name="Kruys A."/>
            <person name="Hutchinson M.I."/>
            <person name="Powell A.J."/>
            <person name="Barry K."/>
            <person name="Miller A.N."/>
            <person name="Grigoriev I.V."/>
            <person name="Debuchy R."/>
            <person name="Gladieux P."/>
            <person name="Thoren M.H."/>
            <person name="Johannesson H."/>
        </authorList>
    </citation>
    <scope>NUCLEOTIDE SEQUENCE</scope>
    <source>
        <strain evidence="11">SMH4607-1</strain>
    </source>
</reference>
<sequence length="639" mass="69908">MPQPDGCGQSLQPESPQPHQFPLVEHQARPESPPIQPSEDTLSPDGVSTEASPQKDGSIHSKDSIVPDDFLPPREVIRAREAIPFESGPENSSSEYDDEDTIVAWEEEDPENPYNWSPQRKNCILLTTMMLIINSTMGSALPSNALPFITDEWDVVSQQQKVLPISVYLIGYVMGPIVWAPLSEQFGRKNLTLSTFSMFTVFTMACALAPNWPVFLVFRLLTGVFASAPIAIVPGMIADTHGDPRSRGRSMGLFFATTLFGPLLAPIISGYTAPTIGWRWTFWVGLIYAGATLIPLVFLPETFSPVLLLRRAKAIRKEYPAARVVAPHELEKKSFTEFTTVVLARPIRMIVFEPIVNTSCAYLALCYAIFYMCFEAFPIIFQGLYGLTPGQCGLTYLAIGGGCLLALPVFWAYDSILHRARERDAPWTRQEESRRLPLACIGGPLFAVSLFWLGWTAREPVPFYVPMLAGVPFGMGFMCIFQALLNYLTDAYEVFAASANAAASTTRSLLATVLPLATTPMFAALGISGACSLLGGVSLLMCGVPFLFLWQGERIRANSKFCIALRRRREEMAHKIEDQRARRKSRLSQGITTSHHQVSDGGSSSTGSAGAGGRWGSAASVPVDAVVGGEKGLMGTEEV</sequence>
<feature type="transmembrane region" description="Helical" evidence="9">
    <location>
        <begin position="123"/>
        <end position="142"/>
    </location>
</feature>
<dbReference type="InterPro" id="IPR020846">
    <property type="entry name" value="MFS_dom"/>
</dbReference>
<feature type="compositionally biased region" description="Low complexity" evidence="8">
    <location>
        <begin position="599"/>
        <end position="608"/>
    </location>
</feature>
<dbReference type="SUPFAM" id="SSF103473">
    <property type="entry name" value="MFS general substrate transporter"/>
    <property type="match status" value="1"/>
</dbReference>
<keyword evidence="4" id="KW-1003">Cell membrane</keyword>
<keyword evidence="12" id="KW-1185">Reference proteome</keyword>
<evidence type="ECO:0000256" key="3">
    <source>
        <dbReference type="ARBA" id="ARBA00008335"/>
    </source>
</evidence>